<dbReference type="RefSeq" id="WP_057626466.1">
    <property type="nucleotide sequence ID" value="NZ_LDJJ01000005.1"/>
</dbReference>
<sequence>MSHRSRLAGFIIDCQGTDSDAAAAFWAPALGLKAEPGYTEDDGAQYAELLGAPAALHVEVQRVDHASRVHLDIEADDIDAEADRLEALGARRIGKVKRWWVMEAPTGHRFCIVQMKYPERGPAPNTWK</sequence>
<dbReference type="OrthoDB" id="69243at2"/>
<dbReference type="Gene3D" id="3.10.180.10">
    <property type="entry name" value="2,3-Dihydroxybiphenyl 1,2-Dioxygenase, domain 1"/>
    <property type="match status" value="1"/>
</dbReference>
<dbReference type="InterPro" id="IPR029068">
    <property type="entry name" value="Glyas_Bleomycin-R_OHBP_Dase"/>
</dbReference>
<accession>A0A0R0CSC9</accession>
<name>A0A0R0CSC9_9GAMM</name>
<dbReference type="PATRIC" id="fig|405446.3.peg.2550"/>
<evidence type="ECO:0000313" key="2">
    <source>
        <dbReference type="EMBL" id="KRG72373.1"/>
    </source>
</evidence>
<evidence type="ECO:0000313" key="3">
    <source>
        <dbReference type="Proteomes" id="UP000051863"/>
    </source>
</evidence>
<dbReference type="InterPro" id="IPR041581">
    <property type="entry name" value="Glyoxalase_6"/>
</dbReference>
<dbReference type="EMBL" id="LDJJ01000005">
    <property type="protein sequence ID" value="KRG72373.1"/>
    <property type="molecule type" value="Genomic_DNA"/>
</dbReference>
<organism evidence="2 3">
    <name type="scientific">Stenotrophomonas terrae</name>
    <dbReference type="NCBI Taxonomy" id="405446"/>
    <lineage>
        <taxon>Bacteria</taxon>
        <taxon>Pseudomonadati</taxon>
        <taxon>Pseudomonadota</taxon>
        <taxon>Gammaproteobacteria</taxon>
        <taxon>Lysobacterales</taxon>
        <taxon>Lysobacteraceae</taxon>
        <taxon>Stenotrophomonas</taxon>
    </lineage>
</organism>
<proteinExistence type="predicted"/>
<gene>
    <name evidence="2" type="ORF">ABB27_01555</name>
</gene>
<dbReference type="Pfam" id="PF18029">
    <property type="entry name" value="Glyoxalase_6"/>
    <property type="match status" value="1"/>
</dbReference>
<dbReference type="AlphaFoldDB" id="A0A0R0CSC9"/>
<evidence type="ECO:0000259" key="1">
    <source>
        <dbReference type="Pfam" id="PF18029"/>
    </source>
</evidence>
<dbReference type="PANTHER" id="PTHR35908:SF1">
    <property type="entry name" value="CONSERVED PROTEIN"/>
    <property type="match status" value="1"/>
</dbReference>
<reference evidence="2 3" key="1">
    <citation type="submission" date="2015-05" db="EMBL/GenBank/DDBJ databases">
        <title>Genome sequencing and analysis of members of genus Stenotrophomonas.</title>
        <authorList>
            <person name="Patil P.P."/>
            <person name="Midha S."/>
            <person name="Patil P.B."/>
        </authorList>
    </citation>
    <scope>NUCLEOTIDE SEQUENCE [LARGE SCALE GENOMIC DNA]</scope>
    <source>
        <strain evidence="2 3">DSM 18941</strain>
    </source>
</reference>
<dbReference type="CDD" id="cd06587">
    <property type="entry name" value="VOC"/>
    <property type="match status" value="1"/>
</dbReference>
<dbReference type="PANTHER" id="PTHR35908">
    <property type="entry name" value="HYPOTHETICAL FUSION PROTEIN"/>
    <property type="match status" value="1"/>
</dbReference>
<feature type="domain" description="Glyoxalase-like" evidence="1">
    <location>
        <begin position="12"/>
        <end position="113"/>
    </location>
</feature>
<keyword evidence="3" id="KW-1185">Reference proteome</keyword>
<dbReference type="Proteomes" id="UP000051863">
    <property type="component" value="Unassembled WGS sequence"/>
</dbReference>
<protein>
    <submittedName>
        <fullName evidence="2">Glyoxalase</fullName>
    </submittedName>
</protein>
<comment type="caution">
    <text evidence="2">The sequence shown here is derived from an EMBL/GenBank/DDBJ whole genome shotgun (WGS) entry which is preliminary data.</text>
</comment>
<dbReference type="SUPFAM" id="SSF54593">
    <property type="entry name" value="Glyoxalase/Bleomycin resistance protein/Dihydroxybiphenyl dioxygenase"/>
    <property type="match status" value="1"/>
</dbReference>